<evidence type="ECO:0000256" key="1">
    <source>
        <dbReference type="PIRSR" id="PIRSR018249-1"/>
    </source>
</evidence>
<dbReference type="Pfam" id="PF21302">
    <property type="entry name" value="Zn_ribbon_RlmA"/>
    <property type="match status" value="1"/>
</dbReference>
<dbReference type="InterPro" id="IPR016718">
    <property type="entry name" value="rRNA_m1G-MeTrfase_A_prd"/>
</dbReference>
<dbReference type="InterPro" id="IPR048647">
    <property type="entry name" value="RlmA_N"/>
</dbReference>
<proteinExistence type="predicted"/>
<dbReference type="Gene3D" id="3.40.50.150">
    <property type="entry name" value="Vaccinia Virus protein VP39"/>
    <property type="match status" value="1"/>
</dbReference>
<dbReference type="PIRSF" id="PIRSF018249">
    <property type="entry name" value="MyrA_prd"/>
    <property type="match status" value="1"/>
</dbReference>
<dbReference type="Proteomes" id="UP000316598">
    <property type="component" value="Unassembled WGS sequence"/>
</dbReference>
<dbReference type="AlphaFoldDB" id="A0A5C5WYI0"/>
<keyword evidence="5" id="KW-0489">Methyltransferase</keyword>
<accession>A0A5C5WYI0</accession>
<comment type="caution">
    <text evidence="5">The sequence shown here is derived from an EMBL/GenBank/DDBJ whole genome shotgun (WGS) entry which is preliminary data.</text>
</comment>
<organism evidence="5 6">
    <name type="scientific">Rubripirellula amarantea</name>
    <dbReference type="NCBI Taxonomy" id="2527999"/>
    <lineage>
        <taxon>Bacteria</taxon>
        <taxon>Pseudomonadati</taxon>
        <taxon>Planctomycetota</taxon>
        <taxon>Planctomycetia</taxon>
        <taxon>Pirellulales</taxon>
        <taxon>Pirellulaceae</taxon>
        <taxon>Rubripirellula</taxon>
    </lineage>
</organism>
<sequence>MFELRCTVRNCQHLLKLIDGALRCESGHHFDRAKQGYWNLLQPQDRKSKNPGDCESAVMARHRWLERGYATDLIETLRLWTETDSETTAVRTVDLGCGEGTFGPALFSAHPELYCGIELSKQAIKIAARRWADATWVLANADRTLPAADGSVGRVMSLFGRRPIREIKRVLAPGGVCIVAVPGEDDLIELREQVQQAAHRRSRWEVIVDEMAAEGMTFVEHRLWQQSVVLDPDAIGDAMAMTYRAVRHSQQSRLETLDTMPVTLSADLMLFRA</sequence>
<feature type="domain" description="Methyltransferase" evidence="3">
    <location>
        <begin position="93"/>
        <end position="175"/>
    </location>
</feature>
<dbReference type="SUPFAM" id="SSF53335">
    <property type="entry name" value="S-adenosyl-L-methionine-dependent methyltransferases"/>
    <property type="match status" value="1"/>
</dbReference>
<keyword evidence="5" id="KW-0808">Transferase</keyword>
<gene>
    <name evidence="5" type="primary">rlmA</name>
    <name evidence="5" type="ORF">Pla22_27070</name>
</gene>
<evidence type="ECO:0000259" key="4">
    <source>
        <dbReference type="Pfam" id="PF21302"/>
    </source>
</evidence>
<feature type="binding site" evidence="1">
    <location>
        <position position="24"/>
    </location>
    <ligand>
        <name>Zn(2+)</name>
        <dbReference type="ChEBI" id="CHEBI:29105"/>
    </ligand>
</feature>
<evidence type="ECO:0000259" key="3">
    <source>
        <dbReference type="Pfam" id="PF13649"/>
    </source>
</evidence>
<dbReference type="EC" id="2.1.1.187" evidence="5"/>
<evidence type="ECO:0000313" key="6">
    <source>
        <dbReference type="Proteomes" id="UP000316598"/>
    </source>
</evidence>
<keyword evidence="1" id="KW-0862">Zinc</keyword>
<feature type="domain" description="23S rRNA (guanine(745)-N(1))-methyltransferase N-terminal" evidence="4">
    <location>
        <begin position="11"/>
        <end position="49"/>
    </location>
</feature>
<dbReference type="RefSeq" id="WP_146514993.1">
    <property type="nucleotide sequence ID" value="NZ_SJPI01000001.1"/>
</dbReference>
<evidence type="ECO:0000313" key="5">
    <source>
        <dbReference type="EMBL" id="TWT55053.1"/>
    </source>
</evidence>
<evidence type="ECO:0000256" key="2">
    <source>
        <dbReference type="PIRSR" id="PIRSR018249-2"/>
    </source>
</evidence>
<dbReference type="OrthoDB" id="5522265at2"/>
<keyword evidence="1" id="KW-0479">Metal-binding</keyword>
<dbReference type="InterPro" id="IPR029063">
    <property type="entry name" value="SAM-dependent_MTases_sf"/>
</dbReference>
<dbReference type="InterPro" id="IPR041698">
    <property type="entry name" value="Methyltransf_25"/>
</dbReference>
<keyword evidence="6" id="KW-1185">Reference proteome</keyword>
<feature type="binding site" evidence="1">
    <location>
        <position position="28"/>
    </location>
    <ligand>
        <name>Zn(2+)</name>
        <dbReference type="ChEBI" id="CHEBI:29105"/>
    </ligand>
</feature>
<name>A0A5C5WYI0_9BACT</name>
<feature type="binding site" evidence="2">
    <location>
        <begin position="99"/>
        <end position="100"/>
    </location>
    <ligand>
        <name>S-adenosyl-L-methionine</name>
        <dbReference type="ChEBI" id="CHEBI:59789"/>
    </ligand>
</feature>
<protein>
    <submittedName>
        <fullName evidence="5">23S rRNA (Guanine(745)-N(1))-methyltransferase</fullName>
        <ecNumber evidence="5">2.1.1.187</ecNumber>
    </submittedName>
</protein>
<dbReference type="Pfam" id="PF13649">
    <property type="entry name" value="Methyltransf_25"/>
    <property type="match status" value="1"/>
</dbReference>
<dbReference type="GO" id="GO:0052911">
    <property type="term" value="F:23S rRNA (guanine(745)-N(1))-methyltransferase activity"/>
    <property type="evidence" value="ECO:0007669"/>
    <property type="project" value="UniProtKB-EC"/>
</dbReference>
<dbReference type="EMBL" id="SJPI01000001">
    <property type="protein sequence ID" value="TWT55053.1"/>
    <property type="molecule type" value="Genomic_DNA"/>
</dbReference>
<dbReference type="CDD" id="cd02440">
    <property type="entry name" value="AdoMet_MTases"/>
    <property type="match status" value="1"/>
</dbReference>
<dbReference type="GO" id="GO:0046872">
    <property type="term" value="F:metal ion binding"/>
    <property type="evidence" value="ECO:0007669"/>
    <property type="project" value="UniProtKB-KW"/>
</dbReference>
<keyword evidence="2" id="KW-0949">S-adenosyl-L-methionine</keyword>
<reference evidence="5 6" key="1">
    <citation type="submission" date="2019-02" db="EMBL/GenBank/DDBJ databases">
        <title>Deep-cultivation of Planctomycetes and their phenomic and genomic characterization uncovers novel biology.</title>
        <authorList>
            <person name="Wiegand S."/>
            <person name="Jogler M."/>
            <person name="Boedeker C."/>
            <person name="Pinto D."/>
            <person name="Vollmers J."/>
            <person name="Rivas-Marin E."/>
            <person name="Kohn T."/>
            <person name="Peeters S.H."/>
            <person name="Heuer A."/>
            <person name="Rast P."/>
            <person name="Oberbeckmann S."/>
            <person name="Bunk B."/>
            <person name="Jeske O."/>
            <person name="Meyerdierks A."/>
            <person name="Storesund J.E."/>
            <person name="Kallscheuer N."/>
            <person name="Luecker S."/>
            <person name="Lage O.M."/>
            <person name="Pohl T."/>
            <person name="Merkel B.J."/>
            <person name="Hornburger P."/>
            <person name="Mueller R.-W."/>
            <person name="Bruemmer F."/>
            <person name="Labrenz M."/>
            <person name="Spormann A.M."/>
            <person name="Op Den Camp H."/>
            <person name="Overmann J."/>
            <person name="Amann R."/>
            <person name="Jetten M.S.M."/>
            <person name="Mascher T."/>
            <person name="Medema M.H."/>
            <person name="Devos D.P."/>
            <person name="Kaster A.-K."/>
            <person name="Ovreas L."/>
            <person name="Rohde M."/>
            <person name="Galperin M.Y."/>
            <person name="Jogler C."/>
        </authorList>
    </citation>
    <scope>NUCLEOTIDE SEQUENCE [LARGE SCALE GENOMIC DNA]</scope>
    <source>
        <strain evidence="5 6">Pla22</strain>
    </source>
</reference>